<evidence type="ECO:0000259" key="6">
    <source>
        <dbReference type="Pfam" id="PF04116"/>
    </source>
</evidence>
<feature type="transmembrane region" description="Helical" evidence="5">
    <location>
        <begin position="143"/>
        <end position="163"/>
    </location>
</feature>
<dbReference type="OrthoDB" id="9770329at2"/>
<dbReference type="GO" id="GO:0016020">
    <property type="term" value="C:membrane"/>
    <property type="evidence" value="ECO:0007669"/>
    <property type="project" value="UniProtKB-SubCell"/>
</dbReference>
<dbReference type="GO" id="GO:0005506">
    <property type="term" value="F:iron ion binding"/>
    <property type="evidence" value="ECO:0007669"/>
    <property type="project" value="InterPro"/>
</dbReference>
<dbReference type="GO" id="GO:0008610">
    <property type="term" value="P:lipid biosynthetic process"/>
    <property type="evidence" value="ECO:0007669"/>
    <property type="project" value="InterPro"/>
</dbReference>
<dbReference type="PANTHER" id="PTHR11863">
    <property type="entry name" value="STEROL DESATURASE"/>
    <property type="match status" value="1"/>
</dbReference>
<dbReference type="GO" id="GO:0016491">
    <property type="term" value="F:oxidoreductase activity"/>
    <property type="evidence" value="ECO:0007669"/>
    <property type="project" value="InterPro"/>
</dbReference>
<protein>
    <recommendedName>
        <fullName evidence="6">Fatty acid hydroxylase domain-containing protein</fullName>
    </recommendedName>
</protein>
<dbReference type="InterPro" id="IPR006694">
    <property type="entry name" value="Fatty_acid_hydroxylase"/>
</dbReference>
<dbReference type="InterPro" id="IPR050307">
    <property type="entry name" value="Sterol_Desaturase_Related"/>
</dbReference>
<evidence type="ECO:0000313" key="8">
    <source>
        <dbReference type="Proteomes" id="UP000192276"/>
    </source>
</evidence>
<feature type="transmembrane region" description="Helical" evidence="5">
    <location>
        <begin position="45"/>
        <end position="66"/>
    </location>
</feature>
<comment type="caution">
    <text evidence="7">The sequence shown here is derived from an EMBL/GenBank/DDBJ whole genome shotgun (WGS) entry which is preliminary data.</text>
</comment>
<feature type="domain" description="Fatty acid hydroxylase" evidence="6">
    <location>
        <begin position="89"/>
        <end position="226"/>
    </location>
</feature>
<dbReference type="STRING" id="550983.A4R26_20020"/>
<evidence type="ECO:0000256" key="2">
    <source>
        <dbReference type="ARBA" id="ARBA00022692"/>
    </source>
</evidence>
<keyword evidence="3 5" id="KW-1133">Transmembrane helix</keyword>
<dbReference type="EMBL" id="LWBP01000156">
    <property type="protein sequence ID" value="OQP60245.1"/>
    <property type="molecule type" value="Genomic_DNA"/>
</dbReference>
<dbReference type="Pfam" id="PF04116">
    <property type="entry name" value="FA_hydroxylase"/>
    <property type="match status" value="1"/>
</dbReference>
<reference evidence="8" key="1">
    <citation type="submission" date="2016-04" db="EMBL/GenBank/DDBJ databases">
        <authorList>
            <person name="Chen L."/>
            <person name="Zhuang W."/>
            <person name="Wang G."/>
        </authorList>
    </citation>
    <scope>NUCLEOTIDE SEQUENCE [LARGE SCALE GENOMIC DNA]</scope>
    <source>
        <strain evidence="8">208</strain>
    </source>
</reference>
<keyword evidence="8" id="KW-1185">Reference proteome</keyword>
<evidence type="ECO:0000256" key="3">
    <source>
        <dbReference type="ARBA" id="ARBA00022989"/>
    </source>
</evidence>
<gene>
    <name evidence="7" type="ORF">A4R26_20020</name>
</gene>
<organism evidence="7 8">
    <name type="scientific">Niastella populi</name>
    <dbReference type="NCBI Taxonomy" id="550983"/>
    <lineage>
        <taxon>Bacteria</taxon>
        <taxon>Pseudomonadati</taxon>
        <taxon>Bacteroidota</taxon>
        <taxon>Chitinophagia</taxon>
        <taxon>Chitinophagales</taxon>
        <taxon>Chitinophagaceae</taxon>
        <taxon>Niastella</taxon>
    </lineage>
</organism>
<dbReference type="AlphaFoldDB" id="A0A1V9FPG2"/>
<keyword evidence="2 5" id="KW-0812">Transmembrane</keyword>
<dbReference type="Proteomes" id="UP000192276">
    <property type="component" value="Unassembled WGS sequence"/>
</dbReference>
<proteinExistence type="predicted"/>
<sequence>MIRSIFDQLGTPILIGLFLLLFLLETKFQLRKRVQRRIQRLIVNFVVSLPAFALLRILFIPAMLWLASGNQAWHFGLNYLYNAPEYIKFAIAFLLLDYSNYIWHILLHKLPLMWRFHLVHHTDLDLDVTTAFRFHFGEMIASVFFRGAAVLLTGASPLTVLVYEIVFEAATQFHHSNMKIPFRFEKLLNKIVVTPRMHGVHHSMIKTETDSNYSIIFSFWDRIHRTIRLNLHQHEIVTGVPAYANEKELTIGNLLKLPFTKIREWKNAERNAEGNVSQLKE</sequence>
<accession>A0A1V9FPG2</accession>
<comment type="subcellular location">
    <subcellularLocation>
        <location evidence="1">Membrane</location>
    </subcellularLocation>
</comment>
<dbReference type="RefSeq" id="WP_081164356.1">
    <property type="nucleotide sequence ID" value="NZ_LWBP01000156.1"/>
</dbReference>
<name>A0A1V9FPG2_9BACT</name>
<evidence type="ECO:0000256" key="1">
    <source>
        <dbReference type="ARBA" id="ARBA00004370"/>
    </source>
</evidence>
<evidence type="ECO:0000313" key="7">
    <source>
        <dbReference type="EMBL" id="OQP60245.1"/>
    </source>
</evidence>
<evidence type="ECO:0000256" key="4">
    <source>
        <dbReference type="ARBA" id="ARBA00023136"/>
    </source>
</evidence>
<evidence type="ECO:0000256" key="5">
    <source>
        <dbReference type="SAM" id="Phobius"/>
    </source>
</evidence>
<keyword evidence="4 5" id="KW-0472">Membrane</keyword>
<feature type="transmembrane region" description="Helical" evidence="5">
    <location>
        <begin position="86"/>
        <end position="107"/>
    </location>
</feature>
<feature type="transmembrane region" description="Helical" evidence="5">
    <location>
        <begin position="6"/>
        <end position="24"/>
    </location>
</feature>